<name>A0ABW8QEL6_9FLAO</name>
<evidence type="ECO:0000256" key="1">
    <source>
        <dbReference type="SAM" id="MobiDB-lite"/>
    </source>
</evidence>
<evidence type="ECO:0000313" key="2">
    <source>
        <dbReference type="EMBL" id="MFK8294515.1"/>
    </source>
</evidence>
<comment type="caution">
    <text evidence="2">The sequence shown here is derived from an EMBL/GenBank/DDBJ whole genome shotgun (WGS) entry which is preliminary data.</text>
</comment>
<reference evidence="2 3" key="1">
    <citation type="journal article" date="2016" name="Sci. Rep.">
        <title>Whole genome sequencing identifies a novel species of the genus Capnocytophaga isolated from dog and cat bite wounds in humans.</title>
        <authorList>
            <person name="Zangenah S."/>
            <person name="Abbasi N."/>
            <person name="Andersson A.F."/>
            <person name="Bergman P."/>
        </authorList>
    </citation>
    <scope>NUCLEOTIDE SEQUENCE [LARGE SCALE GENOMIC DNA]</scope>
    <source>
        <strain evidence="2 3">W5</strain>
    </source>
</reference>
<dbReference type="Proteomes" id="UP001622370">
    <property type="component" value="Unassembled WGS sequence"/>
</dbReference>
<dbReference type="EMBL" id="JBJGWJ010000013">
    <property type="protein sequence ID" value="MFK8294515.1"/>
    <property type="molecule type" value="Genomic_DNA"/>
</dbReference>
<sequence>MPGTDNLNNDFTQEEKDLFDAHLSSTEAQKVEQEQEEELQAQQDKLIVVDGARYRFGAHLAELKVLNDTPTIQGKLVGTVVENQPTNFTFADGFQLTSLGPWTGQGTAKFQNNEVLIQGSKISYVGQMPGSSTVEAGTAECIHSGQINVPECIDTTFAPLPPYKTRPKITNGRWASDRNAANEITEAYLEDTVYFVIDTVNIEDGEKLTVQLYDYDHFLWNDLWNFDDKIDSPREIKVKNNQAVMEVYLKPQWKEHIDAEKGQPFANSAIELYWKISCDNKKISKEIFPREIYNHLKVRNQREIYIKPVMSETGYNYGVPEIYSFDGDPMFFAGITEMKVVEESSENEFVGYGKSFLISGAAYLGDKKLPDVSKGIAMAKYEAGYRVNHSGKMVRYDDFEKFLSSQKSLRQFIPLEKKVVNGVDQLAIMQTKLPSTQTFYFLKNAANIFGSLYSLTEVAKGGRDMNSVLSDALVLASNSTPVLGILTKMTLDVMQTPVKEFFDDLKNDYIKELNVYKFSGVNDVRSYLSMRKNQTKLLNEYNIAYISYQGMQGLLNGSIRDWKQLNRYSKFDEVAILCISKEEYTIIDSFFVKPKTNNK</sequence>
<keyword evidence="3" id="KW-1185">Reference proteome</keyword>
<organism evidence="2 3">
    <name type="scientific">Capnocytophaga stomatis</name>
    <dbReference type="NCBI Taxonomy" id="1848904"/>
    <lineage>
        <taxon>Bacteria</taxon>
        <taxon>Pseudomonadati</taxon>
        <taxon>Bacteroidota</taxon>
        <taxon>Flavobacteriia</taxon>
        <taxon>Flavobacteriales</taxon>
        <taxon>Flavobacteriaceae</taxon>
        <taxon>Capnocytophaga</taxon>
    </lineage>
</organism>
<dbReference type="RefSeq" id="WP_203967006.1">
    <property type="nucleotide sequence ID" value="NZ_BOPJ01000006.1"/>
</dbReference>
<evidence type="ECO:0000313" key="3">
    <source>
        <dbReference type="Proteomes" id="UP001622370"/>
    </source>
</evidence>
<protein>
    <submittedName>
        <fullName evidence="2">Uncharacterized protein</fullName>
    </submittedName>
</protein>
<feature type="compositionally biased region" description="Polar residues" evidence="1">
    <location>
        <begin position="1"/>
        <end position="11"/>
    </location>
</feature>
<gene>
    <name evidence="2" type="ORF">ACI76L_12030</name>
</gene>
<accession>A0ABW8QEL6</accession>
<proteinExistence type="predicted"/>
<feature type="region of interest" description="Disordered" evidence="1">
    <location>
        <begin position="1"/>
        <end position="31"/>
    </location>
</feature>